<keyword evidence="1" id="KW-0479">Metal-binding</keyword>
<feature type="domain" description="Zinc finger PHD-type" evidence="5">
    <location>
        <begin position="808"/>
        <end position="851"/>
    </location>
</feature>
<accession>A0A913Z239</accession>
<dbReference type="SMART" id="SM00249">
    <property type="entry name" value="PHD"/>
    <property type="match status" value="2"/>
</dbReference>
<dbReference type="GO" id="GO:0008270">
    <property type="term" value="F:zinc ion binding"/>
    <property type="evidence" value="ECO:0007669"/>
    <property type="project" value="UniProtKB-KW"/>
</dbReference>
<keyword evidence="2" id="KW-0863">Zinc-finger</keyword>
<dbReference type="EnsemblMetazoa" id="XM_038189985.1">
    <property type="protein sequence ID" value="XP_038045913.1"/>
    <property type="gene ID" value="LOC119720342"/>
</dbReference>
<proteinExistence type="predicted"/>
<protein>
    <recommendedName>
        <fullName evidence="5">Zinc finger PHD-type domain-containing protein</fullName>
    </recommendedName>
</protein>
<organism evidence="6 7">
    <name type="scientific">Patiria miniata</name>
    <name type="common">Bat star</name>
    <name type="synonym">Asterina miniata</name>
    <dbReference type="NCBI Taxonomy" id="46514"/>
    <lineage>
        <taxon>Eukaryota</taxon>
        <taxon>Metazoa</taxon>
        <taxon>Echinodermata</taxon>
        <taxon>Eleutherozoa</taxon>
        <taxon>Asterozoa</taxon>
        <taxon>Asteroidea</taxon>
        <taxon>Valvatacea</taxon>
        <taxon>Valvatida</taxon>
        <taxon>Asterinidae</taxon>
        <taxon>Patiria</taxon>
    </lineage>
</organism>
<dbReference type="InterPro" id="IPR001965">
    <property type="entry name" value="Znf_PHD"/>
</dbReference>
<feature type="compositionally biased region" description="Basic and acidic residues" evidence="4">
    <location>
        <begin position="444"/>
        <end position="462"/>
    </location>
</feature>
<dbReference type="AlphaFoldDB" id="A0A913Z239"/>
<dbReference type="Gene3D" id="3.30.40.10">
    <property type="entry name" value="Zinc/RING finger domain, C3HC4 (zinc finger)"/>
    <property type="match status" value="2"/>
</dbReference>
<dbReference type="RefSeq" id="XP_038045913.1">
    <property type="nucleotide sequence ID" value="XM_038189985.1"/>
</dbReference>
<dbReference type="GeneID" id="119720342"/>
<dbReference type="Pfam" id="PF20231">
    <property type="entry name" value="DUF6589"/>
    <property type="match status" value="2"/>
</dbReference>
<dbReference type="RefSeq" id="XP_038045914.1">
    <property type="nucleotide sequence ID" value="XM_038189986.1"/>
</dbReference>
<dbReference type="InterPro" id="IPR046496">
    <property type="entry name" value="DUF6589"/>
</dbReference>
<evidence type="ECO:0000313" key="7">
    <source>
        <dbReference type="Proteomes" id="UP000887568"/>
    </source>
</evidence>
<reference evidence="6" key="1">
    <citation type="submission" date="2022-11" db="UniProtKB">
        <authorList>
            <consortium name="EnsemblMetazoa"/>
        </authorList>
    </citation>
    <scope>IDENTIFICATION</scope>
</reference>
<evidence type="ECO:0000256" key="1">
    <source>
        <dbReference type="ARBA" id="ARBA00022723"/>
    </source>
</evidence>
<dbReference type="EnsemblMetazoa" id="XM_038189983.1">
    <property type="protein sequence ID" value="XP_038045911.1"/>
    <property type="gene ID" value="LOC119720342"/>
</dbReference>
<feature type="region of interest" description="Disordered" evidence="4">
    <location>
        <begin position="392"/>
        <end position="464"/>
    </location>
</feature>
<dbReference type="InterPro" id="IPR013083">
    <property type="entry name" value="Znf_RING/FYVE/PHD"/>
</dbReference>
<feature type="region of interest" description="Disordered" evidence="4">
    <location>
        <begin position="120"/>
        <end position="161"/>
    </location>
</feature>
<dbReference type="OrthoDB" id="6141286at2759"/>
<dbReference type="EnsemblMetazoa" id="XM_038189984.1">
    <property type="protein sequence ID" value="XP_038045912.1"/>
    <property type="gene ID" value="LOC119720342"/>
</dbReference>
<keyword evidence="7" id="KW-1185">Reference proteome</keyword>
<dbReference type="RefSeq" id="XP_038045912.1">
    <property type="nucleotide sequence ID" value="XM_038189984.1"/>
</dbReference>
<sequence>MNNTDCLMCKTPFVNEEKDNGRYSLQDCGLSPAQFEGQDGFLCHSCKSKQMQQTRRALSKRSSSCLLEHPECLMCQTPFIKGPKGYSRVSLKALGISPELFGGQDGFICYKCHPRALQPRAAQAKRKKDPKYMYPPSPVRRSQQHKCERGGRSFSPNWQNTRGHTYRKKLKEKVLSAIDNSKYEGIFRELFQSKTASKGSHRPLKKVVRKEIKANRNPLFALPVTADHVANFNWDKVVDEASSRMPILVNVLKAALPDPSKQVKGRAFCGRLRRSTQEEYCIRNQRLGFILAVILYSQRPSKCHFIQGCISLQLWKHGCSQKVVECLNALGVCKGKGATARQQSNLTINPAQKQKQWQQALSKQLESSATAVGDSETREASLSNEVEAGVLNETHSPCTGDVDDDASDMSVSADDKSDSDAEPSQVVESVSAAANVDLPSTSSSKHDSFMEHTSQEKKDQAPKLKHMPPWHISLKLEEPERGYILVCDNVLMQSPKLTNELKLQASIFAVRNRVGFDQQMDYTMKHAEDIPLSCFLPTFSDWRNLKQRMCRILEHILKDHLPFLKGVESSAPQRHQHSDALSKKSEIVSLGVVDENPFSTPGSVCILESLHQFVPSYGDENLYPIVCFGDGLSVEKMVDAKCAKASGASASDRLEGLVQCPQDFHRRGLLLQDTMDRFFKETSVKDRGTLFQLKQEFGHQSVKRNVMANFNHVEDLIEFCTRAFSIMLALKLAQLPDISTRPENCPSSGSTTSERIWLTKFIWEMIDFIWPEIPSKDIHKACEQQETGAALDFDGRYGDVENATNDDACKCGESTGEGMIRCFNNECGWFHYSCANVDGPVKGDWWCSAECRASKSYRYCKCHRKTGKERKMIQCELQSHCTSNEWYHPDCIGGAKDLPDEWYCSPECTQRALDRCASDGVLEYSRALLYEGLCHLAFRDAVREGDGPAILSHWRINTLQFWNNRHLKYVDLAHNMLAGVSGFYPARVAHDMTWNRVANVKGQADCNIGLDLVKEIPSAVYCEMLSEVQGVYPKDPRDQRRKLSDTLCGHLDDFFLKSKSGIQDEASEQKGQKFHQDIQCFAASYMDDGLFDFVPGRHHKSFPFFKHSLSVKSPETMGAKLIQLSQCMDMSRNSVQS</sequence>
<keyword evidence="3" id="KW-0862">Zinc</keyword>
<dbReference type="EnsemblMetazoa" id="XM_038189986.1">
    <property type="protein sequence ID" value="XP_038045914.1"/>
    <property type="gene ID" value="LOC119720342"/>
</dbReference>
<dbReference type="InterPro" id="IPR011011">
    <property type="entry name" value="Znf_FYVE_PHD"/>
</dbReference>
<evidence type="ECO:0000313" key="6">
    <source>
        <dbReference type="EnsemblMetazoa" id="XP_038045914.1"/>
    </source>
</evidence>
<dbReference type="SUPFAM" id="SSF57903">
    <property type="entry name" value="FYVE/PHD zinc finger"/>
    <property type="match status" value="2"/>
</dbReference>
<evidence type="ECO:0000256" key="3">
    <source>
        <dbReference type="ARBA" id="ARBA00022833"/>
    </source>
</evidence>
<dbReference type="RefSeq" id="XP_038045911.1">
    <property type="nucleotide sequence ID" value="XM_038189983.1"/>
</dbReference>
<evidence type="ECO:0000256" key="4">
    <source>
        <dbReference type="SAM" id="MobiDB-lite"/>
    </source>
</evidence>
<evidence type="ECO:0000256" key="2">
    <source>
        <dbReference type="ARBA" id="ARBA00022771"/>
    </source>
</evidence>
<name>A0A913Z239_PATMI</name>
<feature type="domain" description="Zinc finger PHD-type" evidence="5">
    <location>
        <begin position="859"/>
        <end position="908"/>
    </location>
</feature>
<dbReference type="Proteomes" id="UP000887568">
    <property type="component" value="Unplaced"/>
</dbReference>
<evidence type="ECO:0000259" key="5">
    <source>
        <dbReference type="SMART" id="SM00249"/>
    </source>
</evidence>